<feature type="region of interest" description="Disordered" evidence="1">
    <location>
        <begin position="1"/>
        <end position="25"/>
    </location>
</feature>
<evidence type="ECO:0000313" key="2">
    <source>
        <dbReference type="EMBL" id="RKK06942.1"/>
    </source>
</evidence>
<dbReference type="Proteomes" id="UP000270866">
    <property type="component" value="Unassembled WGS sequence"/>
</dbReference>
<name>A0A3L6MQD2_FUSOX</name>
<evidence type="ECO:0000256" key="1">
    <source>
        <dbReference type="SAM" id="MobiDB-lite"/>
    </source>
</evidence>
<sequence>MATFSDKIHNPDKRQKPHLKNNPEITAVPDSSLIKDITNIIRRDGGIIIKNFITPEEAGPYYQKVGKYEETLFPLLIYHRGKPVI</sequence>
<evidence type="ECO:0000313" key="3">
    <source>
        <dbReference type="Proteomes" id="UP000270866"/>
    </source>
</evidence>
<gene>
    <name evidence="2" type="ORF">BFJ65_g18110</name>
</gene>
<dbReference type="Gene3D" id="2.60.120.620">
    <property type="entry name" value="q2cbj1_9rhob like domain"/>
    <property type="match status" value="1"/>
</dbReference>
<feature type="compositionally biased region" description="Basic and acidic residues" evidence="1">
    <location>
        <begin position="1"/>
        <end position="14"/>
    </location>
</feature>
<proteinExistence type="predicted"/>
<comment type="caution">
    <text evidence="2">The sequence shown here is derived from an EMBL/GenBank/DDBJ whole genome shotgun (WGS) entry which is preliminary data.</text>
</comment>
<organism evidence="2 3">
    <name type="scientific">Fusarium oxysporum f. sp. cepae</name>
    <dbReference type="NCBI Taxonomy" id="396571"/>
    <lineage>
        <taxon>Eukaryota</taxon>
        <taxon>Fungi</taxon>
        <taxon>Dikarya</taxon>
        <taxon>Ascomycota</taxon>
        <taxon>Pezizomycotina</taxon>
        <taxon>Sordariomycetes</taxon>
        <taxon>Hypocreomycetidae</taxon>
        <taxon>Hypocreales</taxon>
        <taxon>Nectriaceae</taxon>
        <taxon>Fusarium</taxon>
        <taxon>Fusarium oxysporum species complex</taxon>
    </lineage>
</organism>
<dbReference type="EMBL" id="MRCU01000018">
    <property type="protein sequence ID" value="RKK06942.1"/>
    <property type="molecule type" value="Genomic_DNA"/>
</dbReference>
<dbReference type="AlphaFoldDB" id="A0A3L6MQD2"/>
<accession>A0A3L6MQD2</accession>
<reference evidence="2 3" key="1">
    <citation type="journal article" date="2018" name="Sci. Rep.">
        <title>Characterisation of pathogen-specific regions and novel effector candidates in Fusarium oxysporum f. sp. cepae.</title>
        <authorList>
            <person name="Armitage A.D."/>
            <person name="Taylor A."/>
            <person name="Sobczyk M.K."/>
            <person name="Baxter L."/>
            <person name="Greenfield B.P."/>
            <person name="Bates H.J."/>
            <person name="Wilson F."/>
            <person name="Jackson A.C."/>
            <person name="Ott S."/>
            <person name="Harrison R.J."/>
            <person name="Clarkson J.P."/>
        </authorList>
    </citation>
    <scope>NUCLEOTIDE SEQUENCE [LARGE SCALE GENOMIC DNA]</scope>
    <source>
        <strain evidence="2 3">FoC_Fus2</strain>
    </source>
</reference>
<protein>
    <submittedName>
        <fullName evidence="2">Uncharacterized protein</fullName>
    </submittedName>
</protein>